<evidence type="ECO:0000313" key="4">
    <source>
        <dbReference type="EMBL" id="MCH7411493.1"/>
    </source>
</evidence>
<protein>
    <submittedName>
        <fullName evidence="4">Metallophosphoesterase family protein</fullName>
    </submittedName>
</protein>
<dbReference type="Pfam" id="PF00149">
    <property type="entry name" value="Metallophos"/>
    <property type="match status" value="1"/>
</dbReference>
<dbReference type="PANTHER" id="PTHR22953:SF153">
    <property type="entry name" value="PURPLE ACID PHOSPHATASE"/>
    <property type="match status" value="1"/>
</dbReference>
<proteinExistence type="predicted"/>
<evidence type="ECO:0000259" key="2">
    <source>
        <dbReference type="Pfam" id="PF00149"/>
    </source>
</evidence>
<feature type="domain" description="Calcineurin-like phosphoesterase" evidence="2">
    <location>
        <begin position="145"/>
        <end position="333"/>
    </location>
</feature>
<feature type="domain" description="Purple acid phosphatase N-terminal" evidence="3">
    <location>
        <begin position="40"/>
        <end position="136"/>
    </location>
</feature>
<reference evidence="4" key="1">
    <citation type="submission" date="2022-03" db="EMBL/GenBank/DDBJ databases">
        <title>De novo assembled genomes of Belliella spp. (Cyclobacteriaceae) strains.</title>
        <authorList>
            <person name="Szabo A."/>
            <person name="Korponai K."/>
            <person name="Felfoldi T."/>
        </authorList>
    </citation>
    <scope>NUCLEOTIDE SEQUENCE</scope>
    <source>
        <strain evidence="4">DSM 111904</strain>
    </source>
</reference>
<organism evidence="4 5">
    <name type="scientific">Belliella filtrata</name>
    <dbReference type="NCBI Taxonomy" id="2923435"/>
    <lineage>
        <taxon>Bacteria</taxon>
        <taxon>Pseudomonadati</taxon>
        <taxon>Bacteroidota</taxon>
        <taxon>Cytophagia</taxon>
        <taxon>Cytophagales</taxon>
        <taxon>Cyclobacteriaceae</taxon>
        <taxon>Belliella</taxon>
    </lineage>
</organism>
<gene>
    <name evidence="4" type="ORF">MM239_19045</name>
</gene>
<dbReference type="InterPro" id="IPR004843">
    <property type="entry name" value="Calcineurin-like_PHP"/>
</dbReference>
<dbReference type="InterPro" id="IPR008963">
    <property type="entry name" value="Purple_acid_Pase-like_N"/>
</dbReference>
<dbReference type="Pfam" id="PF16656">
    <property type="entry name" value="Pur_ac_phosph_N"/>
    <property type="match status" value="1"/>
</dbReference>
<accession>A0ABS9V548</accession>
<evidence type="ECO:0000259" key="3">
    <source>
        <dbReference type="Pfam" id="PF16656"/>
    </source>
</evidence>
<dbReference type="PANTHER" id="PTHR22953">
    <property type="entry name" value="ACID PHOSPHATASE RELATED"/>
    <property type="match status" value="1"/>
</dbReference>
<evidence type="ECO:0000256" key="1">
    <source>
        <dbReference type="ARBA" id="ARBA00022729"/>
    </source>
</evidence>
<comment type="caution">
    <text evidence="4">The sequence shown here is derived from an EMBL/GenBank/DDBJ whole genome shotgun (WGS) entry which is preliminary data.</text>
</comment>
<dbReference type="InterPro" id="IPR039331">
    <property type="entry name" value="PAPs-like"/>
</dbReference>
<keyword evidence="1" id="KW-0732">Signal</keyword>
<dbReference type="SUPFAM" id="SSF49363">
    <property type="entry name" value="Purple acid phosphatase, N-terminal domain"/>
    <property type="match status" value="1"/>
</dbReference>
<dbReference type="Gene3D" id="3.60.21.10">
    <property type="match status" value="1"/>
</dbReference>
<dbReference type="SUPFAM" id="SSF56300">
    <property type="entry name" value="Metallo-dependent phosphatases"/>
    <property type="match status" value="1"/>
</dbReference>
<dbReference type="InterPro" id="IPR015914">
    <property type="entry name" value="PAPs_N"/>
</dbReference>
<dbReference type="Gene3D" id="2.60.40.380">
    <property type="entry name" value="Purple acid phosphatase-like, N-terminal"/>
    <property type="match status" value="1"/>
</dbReference>
<keyword evidence="5" id="KW-1185">Reference proteome</keyword>
<name>A0ABS9V548_9BACT</name>
<evidence type="ECO:0000313" key="5">
    <source>
        <dbReference type="Proteomes" id="UP001165489"/>
    </source>
</evidence>
<dbReference type="InterPro" id="IPR029052">
    <property type="entry name" value="Metallo-depent_PP-like"/>
</dbReference>
<sequence>MRLYLLIIIFMSFNMTFGQSIEKNTPPDNTQIPYKSTMTPDRVVLTFGSDAEKDRTVTWRTQPLSDLQYLELAEQDGSFDFYKDSKRLEASKQLFVSLQQDSSYFHTVKLIALEPGKVYSYRVGGGAYWSPWYDFKIEKPKKSFKFIYLGDAQNDLYTLWSRVVHQAYEKASDAAMILHVGDLINHSQNDYEWAEWFDAASPMIHRIPQVIVPGNHEYIKDENEQKVALTPLWNAHFNFPTNGPKSNPNQAYFLDYDHCRLIMLNSNEAIEEQANWLENILKSNKKKWLIVMFHHPVISGASGRINEGVMKTWKPLLDQYGVDLVLQGHDHVYGRGNQVNSGLNLWDENSGTVYVVSVAGRKMYPLESHPWMDRKAENLQTFQVINVEEDKIYYEAFKTNGELFDAFEISKTHEGLKEFIDKNPTDETQK</sequence>
<dbReference type="Proteomes" id="UP001165489">
    <property type="component" value="Unassembled WGS sequence"/>
</dbReference>
<dbReference type="EMBL" id="JAKZGP010000081">
    <property type="protein sequence ID" value="MCH7411493.1"/>
    <property type="molecule type" value="Genomic_DNA"/>
</dbReference>
<dbReference type="RefSeq" id="WP_241349927.1">
    <property type="nucleotide sequence ID" value="NZ_JAKZGP010000081.1"/>
</dbReference>